<dbReference type="PANTHER" id="PTHR21661">
    <property type="entry name" value="EPOXIDE HYDROLASE 1-RELATED"/>
    <property type="match status" value="1"/>
</dbReference>
<feature type="signal peptide" evidence="5">
    <location>
        <begin position="1"/>
        <end position="16"/>
    </location>
</feature>
<dbReference type="OMA" id="QASINKY"/>
<organism evidence="7 8">
    <name type="scientific">Trichoderma harzianum</name>
    <name type="common">Hypocrea lixii</name>
    <dbReference type="NCBI Taxonomy" id="5544"/>
    <lineage>
        <taxon>Eukaryota</taxon>
        <taxon>Fungi</taxon>
        <taxon>Dikarya</taxon>
        <taxon>Ascomycota</taxon>
        <taxon>Pezizomycotina</taxon>
        <taxon>Sordariomycetes</taxon>
        <taxon>Hypocreomycetidae</taxon>
        <taxon>Hypocreales</taxon>
        <taxon>Hypocreaceae</taxon>
        <taxon>Trichoderma</taxon>
    </lineage>
</organism>
<dbReference type="OrthoDB" id="7130006at2759"/>
<feature type="active site" description="Nucleophile" evidence="4">
    <location>
        <position position="201"/>
    </location>
</feature>
<evidence type="ECO:0000313" key="7">
    <source>
        <dbReference type="EMBL" id="KKP06994.1"/>
    </source>
</evidence>
<evidence type="ECO:0000256" key="1">
    <source>
        <dbReference type="ARBA" id="ARBA00010088"/>
    </source>
</evidence>
<dbReference type="PANTHER" id="PTHR21661:SF35">
    <property type="entry name" value="EPOXIDE HYDROLASE"/>
    <property type="match status" value="1"/>
</dbReference>
<feature type="chain" id="PRO_5002531308" description="Epoxide hydrolase N-terminal domain-containing protein" evidence="5">
    <location>
        <begin position="17"/>
        <end position="412"/>
    </location>
</feature>
<feature type="active site" description="Proton donor" evidence="4">
    <location>
        <position position="338"/>
    </location>
</feature>
<dbReference type="PRINTS" id="PR00412">
    <property type="entry name" value="EPOXHYDRLASE"/>
</dbReference>
<feature type="domain" description="Epoxide hydrolase N-terminal" evidence="6">
    <location>
        <begin position="28"/>
        <end position="132"/>
    </location>
</feature>
<dbReference type="InterPro" id="IPR010497">
    <property type="entry name" value="Epoxide_hydro_N"/>
</dbReference>
<dbReference type="AlphaFoldDB" id="A0A0G0AR64"/>
<reference evidence="8" key="1">
    <citation type="journal article" date="2015" name="Genome Announc.">
        <title>Draft whole-genome sequence of the biocontrol agent Trichoderma harzianum T6776.</title>
        <authorList>
            <person name="Baroncelli R."/>
            <person name="Piaggeschi G."/>
            <person name="Fiorini L."/>
            <person name="Bertolini E."/>
            <person name="Zapparata A."/>
            <person name="Pe M.E."/>
            <person name="Sarrocco S."/>
            <person name="Vannacci G."/>
        </authorList>
    </citation>
    <scope>NUCLEOTIDE SEQUENCE [LARGE SCALE GENOMIC DNA]</scope>
    <source>
        <strain evidence="8">T6776</strain>
    </source>
</reference>
<dbReference type="InterPro" id="IPR000639">
    <property type="entry name" value="Epox_hydrolase-like"/>
</dbReference>
<dbReference type="SUPFAM" id="SSF53474">
    <property type="entry name" value="alpha/beta-Hydrolases"/>
    <property type="match status" value="1"/>
</dbReference>
<evidence type="ECO:0000256" key="3">
    <source>
        <dbReference type="ARBA" id="ARBA00022801"/>
    </source>
</evidence>
<keyword evidence="3" id="KW-0378">Hydrolase</keyword>
<dbReference type="GO" id="GO:0004301">
    <property type="term" value="F:epoxide hydrolase activity"/>
    <property type="evidence" value="ECO:0007669"/>
    <property type="project" value="TreeGrafter"/>
</dbReference>
<evidence type="ECO:0000313" key="8">
    <source>
        <dbReference type="Proteomes" id="UP000034112"/>
    </source>
</evidence>
<dbReference type="Gene3D" id="3.40.50.1820">
    <property type="entry name" value="alpha/beta hydrolase"/>
    <property type="match status" value="1"/>
</dbReference>
<name>A0A0G0AR64_TRIHA</name>
<evidence type="ECO:0000259" key="6">
    <source>
        <dbReference type="Pfam" id="PF06441"/>
    </source>
</evidence>
<comment type="similarity">
    <text evidence="1">Belongs to the peptidase S33 family.</text>
</comment>
<comment type="caution">
    <text evidence="7">The sequence shown here is derived from an EMBL/GenBank/DDBJ whole genome shotgun (WGS) entry which is preliminary data.</text>
</comment>
<proteinExistence type="inferred from homology"/>
<dbReference type="InterPro" id="IPR029058">
    <property type="entry name" value="AB_hydrolase_fold"/>
</dbReference>
<gene>
    <name evidence="7" type="ORF">THAR02_00873</name>
</gene>
<keyword evidence="2" id="KW-0058">Aromatic hydrocarbons catabolism</keyword>
<protein>
    <recommendedName>
        <fullName evidence="6">Epoxide hydrolase N-terminal domain-containing protein</fullName>
    </recommendedName>
</protein>
<evidence type="ECO:0000256" key="2">
    <source>
        <dbReference type="ARBA" id="ARBA00022797"/>
    </source>
</evidence>
<evidence type="ECO:0000256" key="5">
    <source>
        <dbReference type="SAM" id="SignalP"/>
    </source>
</evidence>
<keyword evidence="5" id="KW-0732">Signal</keyword>
<feature type="active site" description="Proton acceptor" evidence="4">
    <location>
        <position position="390"/>
    </location>
</feature>
<dbReference type="Proteomes" id="UP000034112">
    <property type="component" value="Unassembled WGS sequence"/>
</dbReference>
<dbReference type="GO" id="GO:0097176">
    <property type="term" value="P:epoxide metabolic process"/>
    <property type="evidence" value="ECO:0007669"/>
    <property type="project" value="TreeGrafter"/>
</dbReference>
<accession>A0A0G0AR64</accession>
<dbReference type="PIRSF" id="PIRSF001112">
    <property type="entry name" value="Epoxide_hydrolase"/>
    <property type="match status" value="1"/>
</dbReference>
<dbReference type="EMBL" id="JOKZ01000014">
    <property type="protein sequence ID" value="KKP06994.1"/>
    <property type="molecule type" value="Genomic_DNA"/>
</dbReference>
<evidence type="ECO:0000256" key="4">
    <source>
        <dbReference type="PIRSR" id="PIRSR001112-1"/>
    </source>
</evidence>
<dbReference type="Pfam" id="PF06441">
    <property type="entry name" value="EHN"/>
    <property type="match status" value="1"/>
</dbReference>
<dbReference type="InterPro" id="IPR016292">
    <property type="entry name" value="Epoxide_hydrolase"/>
</dbReference>
<sequence>MRLDILSCLFVASASASVLSRGRYRLKPYTLNLESEVPRMLQLISNTHLPEAPEYPGLSSDAGIPLSTLKSLRTQWLTQFDWKKEQASINKYPQFTAEIEGLTVHFVHKKSTARNAIPLILFHGWPGSFLEFLPLVDDLTKEGKTSNGKSVSFDVIVPNLPGFGLSSAPPGNWTNHDTARVFNTLMTDVLGYKKYATHGTDWGCATAYDLYDSYNSTVRATHLASLPFVPLTPDQLAAEGIKLDGLETFEEESFVEWSTNGYAYFQQETTKPNTIGLALYDNPVGQLAYIGEKFLNLKPVGSDPRAGTGPSVLTHNGILTSVSLYYLTKSFISSGFTYYQNRFATNYTKAKTDAPLLFSSFKYNILFWPAALVKQTGNLVAYKNHDFGGHFPALDNPPAMISDLREIGCYWK</sequence>